<sequence>MDYCEALEKILKSNIVWIEAQSCSGESINILKSGCRSLENLFFNSSPFKLYSTMCGEKCGKDYLNELLSQKDFVLVIEGAIPKGKDELCYVGEYTCSQLISMLAEKAKAIIAVGSCAVNGGIIRELGYVGVSEFLGKKVYEVPGCPASEKMMIAAIYYALTGGAK</sequence>
<dbReference type="GO" id="GO:0009375">
    <property type="term" value="C:ferredoxin hydrogenase complex"/>
    <property type="evidence" value="ECO:0007669"/>
    <property type="project" value="InterPro"/>
</dbReference>
<dbReference type="InterPro" id="IPR006137">
    <property type="entry name" value="NADH_UbQ_OxRdtase-like_20kDa"/>
</dbReference>
<dbReference type="RefSeq" id="WP_156014290.1">
    <property type="nucleotide sequence ID" value="NZ_CP045484.1"/>
</dbReference>
<dbReference type="Pfam" id="PF01058">
    <property type="entry name" value="Oxidored_q6"/>
    <property type="match status" value="1"/>
</dbReference>
<dbReference type="Proteomes" id="UP000582213">
    <property type="component" value="Unassembled WGS sequence"/>
</dbReference>
<reference evidence="3 6" key="2">
    <citation type="submission" date="2020-08" db="EMBL/GenBank/DDBJ databases">
        <title>Genomic Encyclopedia of Type Strains, Phase IV (KMG-IV): sequencing the most valuable type-strain genomes for metagenomic binning, comparative biology and taxonomic classification.</title>
        <authorList>
            <person name="Goeker M."/>
        </authorList>
    </citation>
    <scope>NUCLEOTIDE SEQUENCE [LARGE SCALE GENOMIC DNA]</scope>
    <source>
        <strain evidence="3 6">DSM 12421</strain>
    </source>
</reference>
<gene>
    <name evidence="4" type="ORF">D1869_05690</name>
    <name evidence="3" type="ORF">HNQ62_002233</name>
</gene>
<evidence type="ECO:0000259" key="2">
    <source>
        <dbReference type="Pfam" id="PF01058"/>
    </source>
</evidence>
<dbReference type="Proteomes" id="UP000427373">
    <property type="component" value="Chromosome"/>
</dbReference>
<dbReference type="GO" id="GO:0016020">
    <property type="term" value="C:membrane"/>
    <property type="evidence" value="ECO:0007669"/>
    <property type="project" value="TreeGrafter"/>
</dbReference>
<dbReference type="GO" id="GO:0008901">
    <property type="term" value="F:ferredoxin hydrogenase activity"/>
    <property type="evidence" value="ECO:0007669"/>
    <property type="project" value="InterPro"/>
</dbReference>
<dbReference type="OrthoDB" id="38261at2157"/>
<keyword evidence="5" id="KW-1185">Reference proteome</keyword>
<dbReference type="SUPFAM" id="SSF56770">
    <property type="entry name" value="HydA/Nqo6-like"/>
    <property type="match status" value="1"/>
</dbReference>
<reference evidence="4 5" key="1">
    <citation type="submission" date="2019-10" db="EMBL/GenBank/DDBJ databases">
        <title>Genome Sequences from Six Type Strain Members of the Archaeal Family Sulfolobaceae: Acidianus ambivalens, Acidianus infernus, Metallosphaera prunae, Stygiolobus azoricus, Sulfolobus metallicus, and Sulfurisphaera ohwakuensis.</title>
        <authorList>
            <person name="Counts J.A."/>
            <person name="Kelly R.M."/>
        </authorList>
    </citation>
    <scope>NUCLEOTIDE SEQUENCE [LARGE SCALE GENOMIC DNA]</scope>
    <source>
        <strain evidence="4 5">TA-1</strain>
    </source>
</reference>
<dbReference type="KEGG" id="soh:D1869_05690"/>
<keyword evidence="1" id="KW-0560">Oxidoreductase</keyword>
<dbReference type="GeneID" id="42800718"/>
<dbReference type="PRINTS" id="PR00614">
    <property type="entry name" value="NIHGNASESMLL"/>
</dbReference>
<proteinExistence type="predicted"/>
<evidence type="ECO:0000313" key="6">
    <source>
        <dbReference type="Proteomes" id="UP000582213"/>
    </source>
</evidence>
<accession>A0A650CGC2</accession>
<dbReference type="EMBL" id="JACHFY010000016">
    <property type="protein sequence ID" value="MBB5254459.1"/>
    <property type="molecule type" value="Genomic_DNA"/>
</dbReference>
<dbReference type="PANTHER" id="PTHR30013">
    <property type="entry name" value="NIFE / NIFESE HYDROGENASE SMALL SUBUNIT FAMILY MEMBER"/>
    <property type="match status" value="1"/>
</dbReference>
<dbReference type="GO" id="GO:0051536">
    <property type="term" value="F:iron-sulfur cluster binding"/>
    <property type="evidence" value="ECO:0007669"/>
    <property type="project" value="InterPro"/>
</dbReference>
<protein>
    <submittedName>
        <fullName evidence="4">Ni,Fe-hydrogenase I small subunit</fullName>
    </submittedName>
</protein>
<organism evidence="4 5">
    <name type="scientific">Sulfurisphaera ohwakuensis</name>
    <dbReference type="NCBI Taxonomy" id="69656"/>
    <lineage>
        <taxon>Archaea</taxon>
        <taxon>Thermoproteota</taxon>
        <taxon>Thermoprotei</taxon>
        <taxon>Sulfolobales</taxon>
        <taxon>Sulfolobaceae</taxon>
        <taxon>Sulfurisphaera</taxon>
    </lineage>
</organism>
<dbReference type="GO" id="GO:0044569">
    <property type="term" value="C:[Ni-Fe] hydrogenase complex"/>
    <property type="evidence" value="ECO:0007669"/>
    <property type="project" value="TreeGrafter"/>
</dbReference>
<dbReference type="Gene3D" id="3.40.50.700">
    <property type="entry name" value="NADH:ubiquinone oxidoreductase-like, 20kDa subunit"/>
    <property type="match status" value="1"/>
</dbReference>
<dbReference type="GO" id="GO:0009055">
    <property type="term" value="F:electron transfer activity"/>
    <property type="evidence" value="ECO:0007669"/>
    <property type="project" value="TreeGrafter"/>
</dbReference>
<dbReference type="AlphaFoldDB" id="A0A650CGC2"/>
<dbReference type="EMBL" id="CP045484">
    <property type="protein sequence ID" value="QGR16735.1"/>
    <property type="molecule type" value="Genomic_DNA"/>
</dbReference>
<name>A0A650CGC2_SULOH</name>
<evidence type="ECO:0000313" key="3">
    <source>
        <dbReference type="EMBL" id="MBB5254459.1"/>
    </source>
</evidence>
<evidence type="ECO:0000256" key="1">
    <source>
        <dbReference type="ARBA" id="ARBA00023002"/>
    </source>
</evidence>
<feature type="domain" description="NADH:ubiquinone oxidoreductase-like 20kDa subunit" evidence="2">
    <location>
        <begin position="23"/>
        <end position="157"/>
    </location>
</feature>
<dbReference type="PANTHER" id="PTHR30013:SF7">
    <property type="entry name" value="HYDROGENASE-2 SMALL CHAIN"/>
    <property type="match status" value="1"/>
</dbReference>
<evidence type="ECO:0000313" key="5">
    <source>
        <dbReference type="Proteomes" id="UP000427373"/>
    </source>
</evidence>
<evidence type="ECO:0000313" key="4">
    <source>
        <dbReference type="EMBL" id="QGR16735.1"/>
    </source>
</evidence>
<dbReference type="InterPro" id="IPR001821">
    <property type="entry name" value="NiFe_hydrogenase_ssu"/>
</dbReference>
<dbReference type="GO" id="GO:0009061">
    <property type="term" value="P:anaerobic respiration"/>
    <property type="evidence" value="ECO:0007669"/>
    <property type="project" value="TreeGrafter"/>
</dbReference>
<dbReference type="InterPro" id="IPR037024">
    <property type="entry name" value="NiFe_Hase_small_N_sf"/>
</dbReference>